<dbReference type="GO" id="GO:0051603">
    <property type="term" value="P:proteolysis involved in protein catabolic process"/>
    <property type="evidence" value="ECO:0007669"/>
    <property type="project" value="TreeGrafter"/>
</dbReference>
<dbReference type="CDD" id="cd07331">
    <property type="entry name" value="M48C_Oma1_like"/>
    <property type="match status" value="1"/>
</dbReference>
<name>A0A060NL32_9BURK</name>
<dbReference type="InterPro" id="IPR001915">
    <property type="entry name" value="Peptidase_M48"/>
</dbReference>
<dbReference type="AlphaFoldDB" id="A0A060NL32"/>
<dbReference type="PANTHER" id="PTHR22726:SF1">
    <property type="entry name" value="METALLOENDOPEPTIDASE OMA1, MITOCHONDRIAL"/>
    <property type="match status" value="1"/>
</dbReference>
<keyword evidence="1 6" id="KW-0645">Protease</keyword>
<gene>
    <name evidence="8" type="ORF">SMCB_0219</name>
</gene>
<dbReference type="KEGG" id="cbab:SMCB_0219"/>
<dbReference type="InterPro" id="IPR051156">
    <property type="entry name" value="Mito/Outer_Membr_Metalloprot"/>
</dbReference>
<evidence type="ECO:0000256" key="2">
    <source>
        <dbReference type="ARBA" id="ARBA00022723"/>
    </source>
</evidence>
<evidence type="ECO:0000256" key="1">
    <source>
        <dbReference type="ARBA" id="ARBA00022670"/>
    </source>
</evidence>
<evidence type="ECO:0000313" key="8">
    <source>
        <dbReference type="EMBL" id="BAO82447.1"/>
    </source>
</evidence>
<dbReference type="Proteomes" id="UP000066014">
    <property type="component" value="Chromosome"/>
</dbReference>
<dbReference type="GO" id="GO:0016020">
    <property type="term" value="C:membrane"/>
    <property type="evidence" value="ECO:0007669"/>
    <property type="project" value="TreeGrafter"/>
</dbReference>
<protein>
    <submittedName>
        <fullName evidence="8">Zn-dependent protease with chaperone function</fullName>
    </submittedName>
</protein>
<sequence length="268" mass="28874">MLAAAAGTATVAAGGLLPTAAKAQVSVGEGSRLRHLVPAAQLEAAAAQQYRQMMEQARQQGALAPDSDRQLRNLRAIAQRQIPFAHPWNARSRQWQWEVNLIRSEQINAFVMPGGKIAFFTGILDQLRLSNDEIGMIMGHEAAHAVREHARARLAKTQATSLGLSLGAQLLGLGDLGNVAANLGTQLLALRFSREDESDADLVGLEIAARAGHHPQASVTLWEKMIARNRSAGINFLSTHPAGPERIAQLQANAPKVMGLFEQARRRG</sequence>
<evidence type="ECO:0000256" key="3">
    <source>
        <dbReference type="ARBA" id="ARBA00022801"/>
    </source>
</evidence>
<feature type="domain" description="Peptidase M48" evidence="7">
    <location>
        <begin position="73"/>
        <end position="252"/>
    </location>
</feature>
<evidence type="ECO:0000313" key="9">
    <source>
        <dbReference type="Proteomes" id="UP000066014"/>
    </source>
</evidence>
<dbReference type="GO" id="GO:0046872">
    <property type="term" value="F:metal ion binding"/>
    <property type="evidence" value="ECO:0007669"/>
    <property type="project" value="UniProtKB-KW"/>
</dbReference>
<organism evidence="8 9">
    <name type="scientific">Serpentinimonas maccroryi</name>
    <dbReference type="NCBI Taxonomy" id="1458426"/>
    <lineage>
        <taxon>Bacteria</taxon>
        <taxon>Pseudomonadati</taxon>
        <taxon>Pseudomonadota</taxon>
        <taxon>Betaproteobacteria</taxon>
        <taxon>Burkholderiales</taxon>
        <taxon>Comamonadaceae</taxon>
        <taxon>Serpentinimonas</taxon>
    </lineage>
</organism>
<accession>A0A060NL32</accession>
<dbReference type="EMBL" id="AP014569">
    <property type="protein sequence ID" value="BAO82447.1"/>
    <property type="molecule type" value="Genomic_DNA"/>
</dbReference>
<keyword evidence="4 6" id="KW-0862">Zinc</keyword>
<dbReference type="HOGENOM" id="CLU_029002_4_0_4"/>
<dbReference type="PANTHER" id="PTHR22726">
    <property type="entry name" value="METALLOENDOPEPTIDASE OMA1"/>
    <property type="match status" value="1"/>
</dbReference>
<keyword evidence="2" id="KW-0479">Metal-binding</keyword>
<evidence type="ECO:0000256" key="6">
    <source>
        <dbReference type="RuleBase" id="RU003983"/>
    </source>
</evidence>
<evidence type="ECO:0000256" key="4">
    <source>
        <dbReference type="ARBA" id="ARBA00022833"/>
    </source>
</evidence>
<reference evidence="8 9" key="1">
    <citation type="journal article" date="2014" name="Nat. Commun.">
        <title>Physiological and genomic features of highly alkaliphilic hydrogen-utilizing Betaproteobacteria from a continental serpentinizing site.</title>
        <authorList>
            <person name="Suzuki S."/>
            <person name="Kuenen J.G."/>
            <person name="Schipper K."/>
            <person name="van der Velde S."/>
            <person name="Ishii S."/>
            <person name="Wu A."/>
            <person name="Sorokin D.Y."/>
            <person name="Tenney A."/>
            <person name="Meng X.Y."/>
            <person name="Morrill P.L."/>
            <person name="Kamagata Y."/>
            <person name="Muyzer G."/>
            <person name="Nealson K.H."/>
        </authorList>
    </citation>
    <scope>NUCLEOTIDE SEQUENCE [LARGE SCALE GENOMIC DNA]</scope>
    <source>
        <strain evidence="8 9">B1</strain>
    </source>
</reference>
<dbReference type="Gene3D" id="3.30.2010.10">
    <property type="entry name" value="Metalloproteases ('zincins'), catalytic domain"/>
    <property type="match status" value="1"/>
</dbReference>
<dbReference type="Pfam" id="PF01435">
    <property type="entry name" value="Peptidase_M48"/>
    <property type="match status" value="1"/>
</dbReference>
<keyword evidence="9" id="KW-1185">Reference proteome</keyword>
<keyword evidence="5 6" id="KW-0482">Metalloprotease</keyword>
<evidence type="ECO:0000259" key="7">
    <source>
        <dbReference type="Pfam" id="PF01435"/>
    </source>
</evidence>
<dbReference type="GO" id="GO:0004222">
    <property type="term" value="F:metalloendopeptidase activity"/>
    <property type="evidence" value="ECO:0007669"/>
    <property type="project" value="InterPro"/>
</dbReference>
<comment type="similarity">
    <text evidence="6">Belongs to the peptidase M48 family.</text>
</comment>
<evidence type="ECO:0000256" key="5">
    <source>
        <dbReference type="ARBA" id="ARBA00023049"/>
    </source>
</evidence>
<dbReference type="STRING" id="1458426.SMCB_0219"/>
<comment type="cofactor">
    <cofactor evidence="6">
        <name>Zn(2+)</name>
        <dbReference type="ChEBI" id="CHEBI:29105"/>
    </cofactor>
    <text evidence="6">Binds 1 zinc ion per subunit.</text>
</comment>
<keyword evidence="3 6" id="KW-0378">Hydrolase</keyword>
<proteinExistence type="inferred from homology"/>